<dbReference type="EMBL" id="JAGINX010000001">
    <property type="protein sequence ID" value="MBP2319230.1"/>
    <property type="molecule type" value="Genomic_DNA"/>
</dbReference>
<evidence type="ECO:0000256" key="5">
    <source>
        <dbReference type="RuleBase" id="RU361140"/>
    </source>
</evidence>
<keyword evidence="3 5" id="KW-0046">Antibiotic resistance</keyword>
<name>A0ABS4T446_9MICC</name>
<organism evidence="8 9">
    <name type="scientific">Nesterenkonia lacusekhoensis</name>
    <dbReference type="NCBI Taxonomy" id="150832"/>
    <lineage>
        <taxon>Bacteria</taxon>
        <taxon>Bacillati</taxon>
        <taxon>Actinomycetota</taxon>
        <taxon>Actinomycetes</taxon>
        <taxon>Micrococcales</taxon>
        <taxon>Micrococcaceae</taxon>
        <taxon>Nesterenkonia</taxon>
    </lineage>
</organism>
<dbReference type="Gene3D" id="3.40.710.10">
    <property type="entry name" value="DD-peptidase/beta-lactamase superfamily"/>
    <property type="match status" value="1"/>
</dbReference>
<comment type="caution">
    <text evidence="8">The sequence shown here is derived from an EMBL/GenBank/DDBJ whole genome shotgun (WGS) entry which is preliminary data.</text>
</comment>
<dbReference type="InterPro" id="IPR051478">
    <property type="entry name" value="Beta-lactamase-like_AB/R"/>
</dbReference>
<evidence type="ECO:0000313" key="8">
    <source>
        <dbReference type="EMBL" id="MBP2319230.1"/>
    </source>
</evidence>
<feature type="region of interest" description="Disordered" evidence="6">
    <location>
        <begin position="229"/>
        <end position="248"/>
    </location>
</feature>
<keyword evidence="2 5" id="KW-0378">Hydrolase</keyword>
<proteinExistence type="inferred from homology"/>
<dbReference type="InterPro" id="IPR001466">
    <property type="entry name" value="Beta-lactam-related"/>
</dbReference>
<reference evidence="8 9" key="1">
    <citation type="submission" date="2021-03" db="EMBL/GenBank/DDBJ databases">
        <title>Sequencing the genomes of 1000 actinobacteria strains.</title>
        <authorList>
            <person name="Klenk H.-P."/>
        </authorList>
    </citation>
    <scope>NUCLEOTIDE SEQUENCE [LARGE SCALE GENOMIC DNA]</scope>
    <source>
        <strain evidence="8 9">DSM 12544</strain>
    </source>
</reference>
<sequence length="362" mass="37881">MNRRRTVAVMATFAVVGALVGALLRPGAGSIDESTPVHGDAELATQTLEHLSTEGMYALSIAEVSPEGTRTATIGAPLDGAFEIGSVSKAITGLLYAEALERGEVHPETTLGQVFQLADAAAGEVTLEGLSQHRSGLPRLPISLTMMVDSYRWLLLGHNPYREEPADVVEDLRSVSVGGDDPSYSNVGYAALGLALAAVAETSYSELVRSRLAEPLGLETFYLPDHGDGAAHPQAVDGRSASGRAQQPWDSAGYAPAGGIRADADSMAGLAQALLSDEAPGASALDPVSDFDESTQIGAGWLTQEHQGREITWHNGQTGGFSTWFGLDRERGTAVFISAASDHPVDDAGRTLLLEAGRSSDD</sequence>
<dbReference type="InterPro" id="IPR012338">
    <property type="entry name" value="Beta-lactam/transpept-like"/>
</dbReference>
<dbReference type="SUPFAM" id="SSF56601">
    <property type="entry name" value="beta-lactamase/transpeptidase-like"/>
    <property type="match status" value="1"/>
</dbReference>
<dbReference type="Proteomes" id="UP001519331">
    <property type="component" value="Unassembled WGS sequence"/>
</dbReference>
<dbReference type="RefSeq" id="WP_245324221.1">
    <property type="nucleotide sequence ID" value="NZ_JAGINX010000001.1"/>
</dbReference>
<dbReference type="PANTHER" id="PTHR22935:SF95">
    <property type="entry name" value="BETA-LACTAMASE-LIKE 1-RELATED"/>
    <property type="match status" value="1"/>
</dbReference>
<comment type="similarity">
    <text evidence="1 5">Belongs to the class-C beta-lactamase family.</text>
</comment>
<comment type="catalytic activity">
    <reaction evidence="5">
        <text>a beta-lactam + H2O = a substituted beta-amino acid</text>
        <dbReference type="Rhea" id="RHEA:20401"/>
        <dbReference type="ChEBI" id="CHEBI:15377"/>
        <dbReference type="ChEBI" id="CHEBI:35627"/>
        <dbReference type="ChEBI" id="CHEBI:140347"/>
        <dbReference type="EC" id="3.5.2.6"/>
    </reaction>
</comment>
<comment type="similarity">
    <text evidence="4">Belongs to the beta-lactamase family.</text>
</comment>
<evidence type="ECO:0000313" key="9">
    <source>
        <dbReference type="Proteomes" id="UP001519331"/>
    </source>
</evidence>
<dbReference type="PROSITE" id="PS00336">
    <property type="entry name" value="BETA_LACTAMASE_C"/>
    <property type="match status" value="1"/>
</dbReference>
<dbReference type="InterPro" id="IPR001586">
    <property type="entry name" value="Beta-lactam_class-C_AS"/>
</dbReference>
<dbReference type="EC" id="3.5.2.6" evidence="5"/>
<dbReference type="PANTHER" id="PTHR22935">
    <property type="entry name" value="PENICILLIN-BINDING PROTEIN"/>
    <property type="match status" value="1"/>
</dbReference>
<protein>
    <recommendedName>
        <fullName evidence="5">Beta-lactamase</fullName>
        <ecNumber evidence="5">3.5.2.6</ecNumber>
    </recommendedName>
</protein>
<evidence type="ECO:0000256" key="1">
    <source>
        <dbReference type="ARBA" id="ARBA00007840"/>
    </source>
</evidence>
<evidence type="ECO:0000259" key="7">
    <source>
        <dbReference type="Pfam" id="PF00144"/>
    </source>
</evidence>
<evidence type="ECO:0000256" key="3">
    <source>
        <dbReference type="ARBA" id="ARBA00023251"/>
    </source>
</evidence>
<gene>
    <name evidence="8" type="ORF">JOF45_002249</name>
</gene>
<accession>A0ABS4T446</accession>
<evidence type="ECO:0000256" key="2">
    <source>
        <dbReference type="ARBA" id="ARBA00022801"/>
    </source>
</evidence>
<keyword evidence="9" id="KW-1185">Reference proteome</keyword>
<feature type="domain" description="Beta-lactamase-related" evidence="7">
    <location>
        <begin position="79"/>
        <end position="350"/>
    </location>
</feature>
<evidence type="ECO:0000256" key="6">
    <source>
        <dbReference type="SAM" id="MobiDB-lite"/>
    </source>
</evidence>
<dbReference type="Pfam" id="PF00144">
    <property type="entry name" value="Beta-lactamase"/>
    <property type="match status" value="1"/>
</dbReference>
<evidence type="ECO:0000256" key="4">
    <source>
        <dbReference type="ARBA" id="ARBA00038473"/>
    </source>
</evidence>